<dbReference type="AlphaFoldDB" id="A0A0H2RDH2"/>
<reference evidence="3 4" key="1">
    <citation type="submission" date="2015-04" db="EMBL/GenBank/DDBJ databases">
        <title>Complete genome sequence of Schizopora paradoxa KUC8140, a cosmopolitan wood degrader in East Asia.</title>
        <authorList>
            <consortium name="DOE Joint Genome Institute"/>
            <person name="Min B."/>
            <person name="Park H."/>
            <person name="Jang Y."/>
            <person name="Kim J.-J."/>
            <person name="Kim K.H."/>
            <person name="Pangilinan J."/>
            <person name="Lipzen A."/>
            <person name="Riley R."/>
            <person name="Grigoriev I.V."/>
            <person name="Spatafora J.W."/>
            <person name="Choi I.-G."/>
        </authorList>
    </citation>
    <scope>NUCLEOTIDE SEQUENCE [LARGE SCALE GENOMIC DNA]</scope>
    <source>
        <strain evidence="3 4">KUC8140</strain>
    </source>
</reference>
<keyword evidence="1" id="KW-0812">Transmembrane</keyword>
<dbReference type="STRING" id="27342.A0A0H2RDH2"/>
<accession>A0A0H2RDH2</accession>
<dbReference type="Proteomes" id="UP000053477">
    <property type="component" value="Unassembled WGS sequence"/>
</dbReference>
<feature type="transmembrane region" description="Helical" evidence="1">
    <location>
        <begin position="134"/>
        <end position="155"/>
    </location>
</feature>
<dbReference type="InterPro" id="IPR045339">
    <property type="entry name" value="DUF6534"/>
</dbReference>
<keyword evidence="4" id="KW-1185">Reference proteome</keyword>
<proteinExistence type="predicted"/>
<gene>
    <name evidence="3" type="ORF">SCHPADRAFT_643465</name>
</gene>
<protein>
    <recommendedName>
        <fullName evidence="2">DUF6534 domain-containing protein</fullName>
    </recommendedName>
</protein>
<dbReference type="EMBL" id="KQ086132">
    <property type="protein sequence ID" value="KLO07563.1"/>
    <property type="molecule type" value="Genomic_DNA"/>
</dbReference>
<dbReference type="Pfam" id="PF20152">
    <property type="entry name" value="DUF6534"/>
    <property type="match status" value="1"/>
</dbReference>
<name>A0A0H2RDH2_9AGAM</name>
<feature type="transmembrane region" description="Helical" evidence="1">
    <location>
        <begin position="63"/>
        <end position="88"/>
    </location>
</feature>
<dbReference type="InParanoid" id="A0A0H2RDH2"/>
<evidence type="ECO:0000256" key="1">
    <source>
        <dbReference type="SAM" id="Phobius"/>
    </source>
</evidence>
<feature type="domain" description="DUF6534" evidence="2">
    <location>
        <begin position="183"/>
        <end position="269"/>
    </location>
</feature>
<evidence type="ECO:0000313" key="4">
    <source>
        <dbReference type="Proteomes" id="UP000053477"/>
    </source>
</evidence>
<organism evidence="3 4">
    <name type="scientific">Schizopora paradoxa</name>
    <dbReference type="NCBI Taxonomy" id="27342"/>
    <lineage>
        <taxon>Eukaryota</taxon>
        <taxon>Fungi</taxon>
        <taxon>Dikarya</taxon>
        <taxon>Basidiomycota</taxon>
        <taxon>Agaricomycotina</taxon>
        <taxon>Agaricomycetes</taxon>
        <taxon>Hymenochaetales</taxon>
        <taxon>Schizoporaceae</taxon>
        <taxon>Schizopora</taxon>
    </lineage>
</organism>
<keyword evidence="1" id="KW-1133">Transmembrane helix</keyword>
<keyword evidence="1" id="KW-0472">Membrane</keyword>
<feature type="transmembrane region" description="Helical" evidence="1">
    <location>
        <begin position="211"/>
        <end position="238"/>
    </location>
</feature>
<evidence type="ECO:0000259" key="2">
    <source>
        <dbReference type="Pfam" id="PF20152"/>
    </source>
</evidence>
<feature type="transmembrane region" description="Helical" evidence="1">
    <location>
        <begin position="244"/>
        <end position="265"/>
    </location>
</feature>
<sequence>MSLVNSTTPLSGQLSMPPQIHLDNSLGAAFIGLIIAAMFYGITNIQTLYYYQCSGSDPLFLKHMVGILWALDTLHIIFISDAIYTVVVTNFANLLAITDTTWSLCAHIIVTSISDTMVRVFYTRRVFMISKGSYMLAIGSASFTLLTFVSGMLFAVKSFSQPSVLDFGMTELATILYISLASAVVADLWIALALCWYLMRSRTGFKTTDSKINVIMVYVINTGLLTTICALCCLISFAAMPHNFIFIAFYFSLSKLYINSLLATLNARERLREGLGPGGAFSLSHHSDIQALSSHHHHTVHASEAERERGLKSRGITTGSESYELAQAMPMSPRSKTSMSRSSSTNAYGFGTGTGINLGFKRASDSITTVTSTLIGAPMQAIRQ</sequence>
<feature type="transmembrane region" description="Helical" evidence="1">
    <location>
        <begin position="26"/>
        <end position="51"/>
    </location>
</feature>
<dbReference type="PANTHER" id="PTHR40465:SF1">
    <property type="entry name" value="DUF6534 DOMAIN-CONTAINING PROTEIN"/>
    <property type="match status" value="1"/>
</dbReference>
<dbReference type="PANTHER" id="PTHR40465">
    <property type="entry name" value="CHROMOSOME 1, WHOLE GENOME SHOTGUN SEQUENCE"/>
    <property type="match status" value="1"/>
</dbReference>
<evidence type="ECO:0000313" key="3">
    <source>
        <dbReference type="EMBL" id="KLO07563.1"/>
    </source>
</evidence>
<feature type="transmembrane region" description="Helical" evidence="1">
    <location>
        <begin position="100"/>
        <end position="122"/>
    </location>
</feature>
<feature type="transmembrane region" description="Helical" evidence="1">
    <location>
        <begin position="175"/>
        <end position="199"/>
    </location>
</feature>
<dbReference type="OrthoDB" id="2745105at2759"/>